<name>D4XBS9_9BURK</name>
<evidence type="ECO:0000313" key="2">
    <source>
        <dbReference type="Proteomes" id="UP000004510"/>
    </source>
</evidence>
<dbReference type="HOGENOM" id="CLU_3163413_0_0_4"/>
<dbReference type="Proteomes" id="UP000004510">
    <property type="component" value="Unassembled WGS sequence"/>
</dbReference>
<dbReference type="EMBL" id="ADMS01000062">
    <property type="protein sequence ID" value="EFF75865.1"/>
    <property type="molecule type" value="Genomic_DNA"/>
</dbReference>
<protein>
    <submittedName>
        <fullName evidence="1">Uncharacterized protein</fullName>
    </submittedName>
</protein>
<sequence>MRVLQCSNALKPFLRFQCPSTQLMHKASPCKGARRAPFLSEIGNIYE</sequence>
<evidence type="ECO:0000313" key="1">
    <source>
        <dbReference type="EMBL" id="EFF75865.1"/>
    </source>
</evidence>
<accession>D4XBS9</accession>
<dbReference type="AlphaFoldDB" id="D4XBS9"/>
<comment type="caution">
    <text evidence="1">The sequence shown here is derived from an EMBL/GenBank/DDBJ whole genome shotgun (WGS) entry which is preliminary data.</text>
</comment>
<reference evidence="2" key="1">
    <citation type="submission" date="2010-03" db="EMBL/GenBank/DDBJ databases">
        <title>Complete sequence of Mobiluncus curtisii ATCC 43063.</title>
        <authorList>
            <person name="Muzny D."/>
            <person name="Qin X."/>
            <person name="Deng J."/>
            <person name="Jiang H."/>
            <person name="Liu Y."/>
            <person name="Qu J."/>
            <person name="Song X.-Z."/>
            <person name="Zhang L."/>
            <person name="Thornton R."/>
            <person name="Coyle M."/>
            <person name="Francisco L."/>
            <person name="Jackson L."/>
            <person name="Javaid M."/>
            <person name="Korchina V."/>
            <person name="Kovar C."/>
            <person name="Mata R."/>
            <person name="Mathew T."/>
            <person name="Ngo R."/>
            <person name="Nguyen L."/>
            <person name="Nguyen N."/>
            <person name="Okwuonu G."/>
            <person name="Ongeri F."/>
            <person name="Pham C."/>
            <person name="Simmons D."/>
            <person name="Wilczek-Boney K."/>
            <person name="Hale W."/>
            <person name="Jakkamsetti A."/>
            <person name="Pham P."/>
            <person name="Ruth R."/>
            <person name="San Lucas F."/>
            <person name="Warren J."/>
            <person name="Zhang J."/>
            <person name="Zhao Z."/>
            <person name="Zhou C."/>
            <person name="Zhu D."/>
            <person name="Lee S."/>
            <person name="Bess C."/>
            <person name="Blankenburg K."/>
            <person name="Forbes L."/>
            <person name="Fu Q."/>
            <person name="Gubbala S."/>
            <person name="Hirani K."/>
            <person name="Jayaseelan J.C."/>
            <person name="Lara F."/>
            <person name="Munidasa M."/>
            <person name="Palculict T."/>
            <person name="Patil S."/>
            <person name="Pu L.-L."/>
            <person name="Saada N."/>
            <person name="Tang L."/>
            <person name="Weissenberger G."/>
            <person name="Zhu Y."/>
            <person name="Hemphill L."/>
            <person name="Shang Y."/>
            <person name="Youmans B."/>
            <person name="Ayvaz T."/>
            <person name="Ross M."/>
            <person name="Santibanez J."/>
            <person name="Aqrawi P."/>
            <person name="Gross S."/>
            <person name="Joshi V."/>
            <person name="Fowler G."/>
            <person name="Nazareth L."/>
            <person name="Reid J."/>
            <person name="Worley K."/>
            <person name="Petrosino J."/>
            <person name="Highlander S."/>
            <person name="Gibbs R."/>
            <person name="Gibbs R."/>
        </authorList>
    </citation>
    <scope>NUCLEOTIDE SEQUENCE [LARGE SCALE GENOMIC DNA]</scope>
    <source>
        <strain evidence="2">ATCC 43553</strain>
    </source>
</reference>
<gene>
    <name evidence="1" type="ORF">HMPREF0004_2926</name>
</gene>
<organism evidence="1 2">
    <name type="scientific">Achromobacter piechaudii ATCC 43553</name>
    <dbReference type="NCBI Taxonomy" id="742159"/>
    <lineage>
        <taxon>Bacteria</taxon>
        <taxon>Pseudomonadati</taxon>
        <taxon>Pseudomonadota</taxon>
        <taxon>Betaproteobacteria</taxon>
        <taxon>Burkholderiales</taxon>
        <taxon>Alcaligenaceae</taxon>
        <taxon>Achromobacter</taxon>
    </lineage>
</organism>
<proteinExistence type="predicted"/>